<dbReference type="PROSITE" id="PS00488">
    <property type="entry name" value="PAL_HISTIDASE"/>
    <property type="match status" value="1"/>
</dbReference>
<comment type="subcellular location">
    <subcellularLocation>
        <location evidence="6 9">Cytoplasm</location>
    </subcellularLocation>
</comment>
<dbReference type="KEGG" id="pbd:PBOR_06045"/>
<dbReference type="SUPFAM" id="SSF48557">
    <property type="entry name" value="L-aspartase-like"/>
    <property type="match status" value="1"/>
</dbReference>
<proteinExistence type="inferred from homology"/>
<gene>
    <name evidence="6" type="primary">hutH</name>
    <name evidence="10" type="ORF">PBOR_06045</name>
</gene>
<dbReference type="PANTHER" id="PTHR10362">
    <property type="entry name" value="HISTIDINE AMMONIA-LYASE"/>
    <property type="match status" value="1"/>
</dbReference>
<dbReference type="InterPro" id="IPR005921">
    <property type="entry name" value="HutH"/>
</dbReference>
<comment type="pathway">
    <text evidence="1 6 8">Amino-acid degradation; L-histidine degradation into L-glutamate; N-formimidoyl-L-glutamate from L-histidine: step 1/3.</text>
</comment>
<keyword evidence="3 6" id="KW-0369">Histidine metabolism</keyword>
<organism evidence="10 11">
    <name type="scientific">Paenibacillus borealis</name>
    <dbReference type="NCBI Taxonomy" id="160799"/>
    <lineage>
        <taxon>Bacteria</taxon>
        <taxon>Bacillati</taxon>
        <taxon>Bacillota</taxon>
        <taxon>Bacilli</taxon>
        <taxon>Bacillales</taxon>
        <taxon>Paenibacillaceae</taxon>
        <taxon>Paenibacillus</taxon>
    </lineage>
</organism>
<dbReference type="GO" id="GO:0019556">
    <property type="term" value="P:L-histidine catabolic process to glutamate and formamide"/>
    <property type="evidence" value="ECO:0007669"/>
    <property type="project" value="UniProtKB-UniPathway"/>
</dbReference>
<accession>A0A089LBM6</accession>
<dbReference type="GO" id="GO:0019557">
    <property type="term" value="P:L-histidine catabolic process to glutamate and formate"/>
    <property type="evidence" value="ECO:0007669"/>
    <property type="project" value="UniProtKB-UniPathway"/>
</dbReference>
<evidence type="ECO:0000313" key="10">
    <source>
        <dbReference type="EMBL" id="AIQ56548.1"/>
    </source>
</evidence>
<comment type="PTM">
    <text evidence="6">Contains an active site 4-methylidene-imidazol-5-one (MIO), which is formed autocatalytically by cyclization and dehydration of residues Ala-Ser-Gly.</text>
</comment>
<evidence type="ECO:0000256" key="4">
    <source>
        <dbReference type="ARBA" id="ARBA00023239"/>
    </source>
</evidence>
<evidence type="ECO:0000256" key="7">
    <source>
        <dbReference type="RuleBase" id="RU003954"/>
    </source>
</evidence>
<evidence type="ECO:0000256" key="6">
    <source>
        <dbReference type="HAMAP-Rule" id="MF_00229"/>
    </source>
</evidence>
<dbReference type="HAMAP" id="MF_00229">
    <property type="entry name" value="His_ammonia_lyase"/>
    <property type="match status" value="1"/>
</dbReference>
<dbReference type="InterPro" id="IPR024083">
    <property type="entry name" value="Fumarase/histidase_N"/>
</dbReference>
<evidence type="ECO:0000256" key="1">
    <source>
        <dbReference type="ARBA" id="ARBA00005113"/>
    </source>
</evidence>
<dbReference type="InterPro" id="IPR008948">
    <property type="entry name" value="L-Aspartase-like"/>
</dbReference>
<protein>
    <recommendedName>
        <fullName evidence="2 6">Histidine ammonia-lyase</fullName>
        <shortName evidence="6">Histidase</shortName>
        <ecNumber evidence="2 6">4.3.1.3</ecNumber>
    </recommendedName>
</protein>
<comment type="catalytic activity">
    <reaction evidence="5 6 8">
        <text>L-histidine = trans-urocanate + NH4(+)</text>
        <dbReference type="Rhea" id="RHEA:21232"/>
        <dbReference type="ChEBI" id="CHEBI:17771"/>
        <dbReference type="ChEBI" id="CHEBI:28938"/>
        <dbReference type="ChEBI" id="CHEBI:57595"/>
        <dbReference type="EC" id="4.3.1.3"/>
    </reaction>
</comment>
<evidence type="ECO:0000256" key="3">
    <source>
        <dbReference type="ARBA" id="ARBA00022808"/>
    </source>
</evidence>
<dbReference type="InterPro" id="IPR001106">
    <property type="entry name" value="Aromatic_Lyase"/>
</dbReference>
<dbReference type="GO" id="GO:0005737">
    <property type="term" value="C:cytoplasm"/>
    <property type="evidence" value="ECO:0007669"/>
    <property type="project" value="UniProtKB-SubCell"/>
</dbReference>
<dbReference type="UniPathway" id="UPA00379">
    <property type="reaction ID" value="UER00549"/>
</dbReference>
<evidence type="ECO:0000256" key="2">
    <source>
        <dbReference type="ARBA" id="ARBA00012994"/>
    </source>
</evidence>
<dbReference type="OrthoDB" id="9806955at2"/>
<dbReference type="EMBL" id="CP009285">
    <property type="protein sequence ID" value="AIQ56548.1"/>
    <property type="molecule type" value="Genomic_DNA"/>
</dbReference>
<evidence type="ECO:0000256" key="9">
    <source>
        <dbReference type="RuleBase" id="RU004480"/>
    </source>
</evidence>
<dbReference type="FunFam" id="1.20.200.10:FF:000003">
    <property type="entry name" value="Histidine ammonia-lyase"/>
    <property type="match status" value="1"/>
</dbReference>
<evidence type="ECO:0000256" key="5">
    <source>
        <dbReference type="ARBA" id="ARBA00049269"/>
    </source>
</evidence>
<feature type="modified residue" description="2,3-didehydroalanine (Ser)" evidence="6">
    <location>
        <position position="149"/>
    </location>
</feature>
<evidence type="ECO:0000313" key="11">
    <source>
        <dbReference type="Proteomes" id="UP000029518"/>
    </source>
</evidence>
<keyword evidence="4 6" id="KW-0456">Lyase</keyword>
<reference evidence="10" key="1">
    <citation type="submission" date="2014-08" db="EMBL/GenBank/DDBJ databases">
        <title>Comparative genomics of the Paenibacillus odorifer group.</title>
        <authorList>
            <person name="den Bakker H.C."/>
            <person name="Tsai Y.-C.Y.-C."/>
            <person name="Martin N."/>
            <person name="Korlach J."/>
            <person name="Wiedmann M."/>
        </authorList>
    </citation>
    <scope>NUCLEOTIDE SEQUENCE [LARGE SCALE GENOMIC DNA]</scope>
    <source>
        <strain evidence="10">DSM 13188</strain>
    </source>
</reference>
<dbReference type="NCBIfam" id="NF006871">
    <property type="entry name" value="PRK09367.1"/>
    <property type="match status" value="1"/>
</dbReference>
<dbReference type="Proteomes" id="UP000029518">
    <property type="component" value="Chromosome"/>
</dbReference>
<dbReference type="NCBIfam" id="TIGR01225">
    <property type="entry name" value="hutH"/>
    <property type="match status" value="1"/>
</dbReference>
<keyword evidence="11" id="KW-1185">Reference proteome</keyword>
<dbReference type="FunFam" id="1.10.275.10:FF:000005">
    <property type="entry name" value="Histidine ammonia-lyase"/>
    <property type="match status" value="1"/>
</dbReference>
<dbReference type="RefSeq" id="WP_042210868.1">
    <property type="nucleotide sequence ID" value="NZ_CP009285.1"/>
</dbReference>
<dbReference type="HOGENOM" id="CLU_014801_4_0_9"/>
<dbReference type="Gene3D" id="1.10.275.10">
    <property type="entry name" value="Fumarase/aspartase (N-terminal domain)"/>
    <property type="match status" value="1"/>
</dbReference>
<dbReference type="EC" id="4.3.1.3" evidence="2 6"/>
<evidence type="ECO:0000256" key="8">
    <source>
        <dbReference type="RuleBase" id="RU004479"/>
    </source>
</evidence>
<feature type="cross-link" description="5-imidazolinone (Ala-Gly)" evidence="6">
    <location>
        <begin position="148"/>
        <end position="150"/>
    </location>
</feature>
<dbReference type="Gene3D" id="1.20.200.10">
    <property type="entry name" value="Fumarase/aspartase (Central domain)"/>
    <property type="match status" value="1"/>
</dbReference>
<dbReference type="AlphaFoldDB" id="A0A089LBM6"/>
<dbReference type="CDD" id="cd00332">
    <property type="entry name" value="PAL-HAL"/>
    <property type="match status" value="1"/>
</dbReference>
<dbReference type="InterPro" id="IPR022313">
    <property type="entry name" value="Phe/His_NH3-lyase_AS"/>
</dbReference>
<sequence length="514" mass="55703">MLEIDNQTVMIRGNTLTIEEVVKVARYHRMVDLGEESCRKVDRTRKYVEKLLLEKKVVYGLTTGFGKFSDTYISPEDTKQLQLNLIRSHCCGIGEPFPEEVVRAILLLRVNALALGYSGIRLEVIQLMVEMLNRNVVPVIPEKGSLGASGDLAPLSHMVLVLIGEGEAYYQGVRMPGGEALAKAGLTPIELAAKEGLALINGTQVMTAVGTLACRDALNLANWADCTAALTCEALRAVRDAFDPATHAVRPHKGQRQVADNIRNLTAGSKLMTNQGEVRVQDAYSLRCAPQVHGASRDALAYVAEKLEIEINSATDNPLIFADEEKVISGGNFHGQPVALPMDHLSISAAELADIAERRIERLVNPQLNEGLPPFLTKNGGLQSGFMIAQYAAASVVSENKSLAHPASVDSIPSSGNQEDHVSMGTIGARKAKQIVDNAYAVLAIELLCGAQAADFRGPQLLGKGTKWLYDRCREQISPVDGDRVLSGDFAVIAEWMKEADVLEDLFALVPFHS</sequence>
<keyword evidence="6" id="KW-0963">Cytoplasm</keyword>
<comment type="similarity">
    <text evidence="6 7">Belongs to the PAL/histidase family.</text>
</comment>
<name>A0A089LBM6_PAEBO</name>
<dbReference type="GO" id="GO:0004397">
    <property type="term" value="F:histidine ammonia-lyase activity"/>
    <property type="evidence" value="ECO:0007669"/>
    <property type="project" value="UniProtKB-UniRule"/>
</dbReference>
<dbReference type="Pfam" id="PF00221">
    <property type="entry name" value="Lyase_aromatic"/>
    <property type="match status" value="1"/>
</dbReference>